<protein>
    <recommendedName>
        <fullName evidence="4">BZIP domain-containing protein</fullName>
    </recommendedName>
</protein>
<dbReference type="HOGENOM" id="CLU_051444_2_0_1"/>
<dbReference type="VEuPathDB" id="FungiDB:KRP23_12587"/>
<evidence type="ECO:0000313" key="2">
    <source>
        <dbReference type="EnsemblProtists" id="Phyra82179"/>
    </source>
</evidence>
<dbReference type="eggNOG" id="ENOG502T0P4">
    <property type="taxonomic scope" value="Eukaryota"/>
</dbReference>
<dbReference type="EnsemblProtists" id="Phyra82179">
    <property type="protein sequence ID" value="Phyra82179"/>
    <property type="gene ID" value="Phyra82179"/>
</dbReference>
<dbReference type="VEuPathDB" id="FungiDB:KRP22_12926"/>
<keyword evidence="3" id="KW-1185">Reference proteome</keyword>
<reference evidence="3" key="1">
    <citation type="journal article" date="2006" name="Science">
        <title>Phytophthora genome sequences uncover evolutionary origins and mechanisms of pathogenesis.</title>
        <authorList>
            <person name="Tyler B.M."/>
            <person name="Tripathy S."/>
            <person name="Zhang X."/>
            <person name="Dehal P."/>
            <person name="Jiang R.H."/>
            <person name="Aerts A."/>
            <person name="Arredondo F.D."/>
            <person name="Baxter L."/>
            <person name="Bensasson D."/>
            <person name="Beynon J.L."/>
            <person name="Chapman J."/>
            <person name="Damasceno C.M."/>
            <person name="Dorrance A.E."/>
            <person name="Dou D."/>
            <person name="Dickerman A.W."/>
            <person name="Dubchak I.L."/>
            <person name="Garbelotto M."/>
            <person name="Gijzen M."/>
            <person name="Gordon S.G."/>
            <person name="Govers F."/>
            <person name="Grunwald N.J."/>
            <person name="Huang W."/>
            <person name="Ivors K.L."/>
            <person name="Jones R.W."/>
            <person name="Kamoun S."/>
            <person name="Krampis K."/>
            <person name="Lamour K.H."/>
            <person name="Lee M.K."/>
            <person name="McDonald W.H."/>
            <person name="Medina M."/>
            <person name="Meijer H.J."/>
            <person name="Nordberg E.K."/>
            <person name="Maclean D.J."/>
            <person name="Ospina-Giraldo M.D."/>
            <person name="Morris P.F."/>
            <person name="Phuntumart V."/>
            <person name="Putnam N.H."/>
            <person name="Rash S."/>
            <person name="Rose J.K."/>
            <person name="Sakihama Y."/>
            <person name="Salamov A.A."/>
            <person name="Savidor A."/>
            <person name="Scheuring C.F."/>
            <person name="Smith B.M."/>
            <person name="Sobral B.W."/>
            <person name="Terry A."/>
            <person name="Torto-Alalibo T.A."/>
            <person name="Win J."/>
            <person name="Xu Z."/>
            <person name="Zhang H."/>
            <person name="Grigoriev I.V."/>
            <person name="Rokhsar D.S."/>
            <person name="Boore J.L."/>
        </authorList>
    </citation>
    <scope>NUCLEOTIDE SEQUENCE [LARGE SCALE GENOMIC DNA]</scope>
    <source>
        <strain evidence="3">Pr102</strain>
    </source>
</reference>
<sequence length="389" mass="43930">MEPPQYNSDFLASSIAATSKMVGPLFTRGHVKRGFTSTDWRHTARVAETEPTVRLSSPTAPPVVTRRVPMPMRLRAKRPFAADPHRYKADPTSKRQRSHGEGVHDCGGGAYLVPNDGNVQRRNPKRAGPGGKQTATQLAHAQRREQCRVNQARYRSRQNDALKELEEVVSRLKQEEPLLALQRDRALYSTKHSVFTVVVEYFHLFRNGLRAPASSVQGEPRDAFQEQVVFLRSSLTPDVMLGERQGVEALIEQWRRYSTYFGDLCFQLDHITEVSKNLVQVSASLRVTVTNATFDNVFPHLLAEERGYRRDGEEDLKAATLGSKLLERRLLLPCKLYFEWDESSCQLVRLNMDVDFLAPISRVLDSLEDAAYVLGQARISVDGAIGKRV</sequence>
<dbReference type="AlphaFoldDB" id="H3GX81"/>
<name>H3GX81_PHYRM</name>
<accession>H3GX81</accession>
<organism evidence="2 3">
    <name type="scientific">Phytophthora ramorum</name>
    <name type="common">Sudden oak death agent</name>
    <dbReference type="NCBI Taxonomy" id="164328"/>
    <lineage>
        <taxon>Eukaryota</taxon>
        <taxon>Sar</taxon>
        <taxon>Stramenopiles</taxon>
        <taxon>Oomycota</taxon>
        <taxon>Peronosporomycetes</taxon>
        <taxon>Peronosporales</taxon>
        <taxon>Peronosporaceae</taxon>
        <taxon>Phytophthora</taxon>
    </lineage>
</organism>
<feature type="compositionally biased region" description="Basic and acidic residues" evidence="1">
    <location>
        <begin position="83"/>
        <end position="104"/>
    </location>
</feature>
<dbReference type="InParanoid" id="H3GX81"/>
<evidence type="ECO:0000313" key="3">
    <source>
        <dbReference type="Proteomes" id="UP000005238"/>
    </source>
</evidence>
<proteinExistence type="predicted"/>
<feature type="region of interest" description="Disordered" evidence="1">
    <location>
        <begin position="82"/>
        <end position="134"/>
    </location>
</feature>
<dbReference type="EMBL" id="DS566066">
    <property type="status" value="NOT_ANNOTATED_CDS"/>
    <property type="molecule type" value="Genomic_DNA"/>
</dbReference>
<evidence type="ECO:0008006" key="4">
    <source>
        <dbReference type="Google" id="ProtNLM"/>
    </source>
</evidence>
<dbReference type="Proteomes" id="UP000005238">
    <property type="component" value="Unassembled WGS sequence"/>
</dbReference>
<evidence type="ECO:0000256" key="1">
    <source>
        <dbReference type="SAM" id="MobiDB-lite"/>
    </source>
</evidence>
<dbReference type="OMA" id="LSXEPAS"/>
<reference evidence="2" key="2">
    <citation type="submission" date="2015-06" db="UniProtKB">
        <authorList>
            <consortium name="EnsemblProtists"/>
        </authorList>
    </citation>
    <scope>IDENTIFICATION</scope>
    <source>
        <strain evidence="2">Pr102</strain>
    </source>
</reference>